<proteinExistence type="evidence at protein level"/>
<dbReference type="STRING" id="84645.A0A498ME38"/>
<dbReference type="GO" id="GO:0030280">
    <property type="term" value="F:structural constituent of skin epidermis"/>
    <property type="evidence" value="ECO:0007669"/>
    <property type="project" value="TreeGrafter"/>
</dbReference>
<evidence type="ECO:0000256" key="5">
    <source>
        <dbReference type="SAM" id="MobiDB-lite"/>
    </source>
</evidence>
<evidence type="ECO:0000256" key="3">
    <source>
        <dbReference type="RuleBase" id="RU000685"/>
    </source>
</evidence>
<dbReference type="InterPro" id="IPR039008">
    <property type="entry name" value="IF_rod_dom"/>
</dbReference>
<evidence type="ECO:0000256" key="1">
    <source>
        <dbReference type="ARBA" id="ARBA00022754"/>
    </source>
</evidence>
<evidence type="ECO:0000259" key="6">
    <source>
        <dbReference type="PROSITE" id="PS51842"/>
    </source>
</evidence>
<dbReference type="EMBL" id="QBIY01012665">
    <property type="protein sequence ID" value="RXN19488.1"/>
    <property type="molecule type" value="Genomic_DNA"/>
</dbReference>
<dbReference type="PROSITE" id="PS00226">
    <property type="entry name" value="IF_ROD_1"/>
    <property type="match status" value="1"/>
</dbReference>
<dbReference type="InterPro" id="IPR003054">
    <property type="entry name" value="Keratin_II"/>
</dbReference>
<comment type="caution">
    <text evidence="7">The sequence shown here is derived from an EMBL/GenBank/DDBJ whole genome shotgun (WGS) entry which is preliminary data.</text>
</comment>
<dbReference type="AlphaFoldDB" id="A0A498ME38"/>
<feature type="domain" description="IF rod" evidence="6">
    <location>
        <begin position="71"/>
        <end position="359"/>
    </location>
</feature>
<dbReference type="PANTHER" id="PTHR45616:SF9">
    <property type="entry name" value="KERATIN, TYPE II CYTOSKELETAL 8-RELATED"/>
    <property type="match status" value="1"/>
</dbReference>
<evidence type="ECO:0000313" key="7">
    <source>
        <dbReference type="EMBL" id="RXN19488.1"/>
    </source>
</evidence>
<dbReference type="FunFam" id="1.20.5.170:FF:000004">
    <property type="entry name" value="Keratin, type II cytoskeletal 5"/>
    <property type="match status" value="1"/>
</dbReference>
<feature type="coiled-coil region" evidence="4">
    <location>
        <begin position="257"/>
        <end position="337"/>
    </location>
</feature>
<evidence type="ECO:0007829" key="9">
    <source>
        <dbReference type="PeptideAtlas" id="A0A498ME38"/>
    </source>
</evidence>
<gene>
    <name evidence="7" type="ORF">ROHU_025690</name>
</gene>
<dbReference type="SMART" id="SM01391">
    <property type="entry name" value="Filament"/>
    <property type="match status" value="1"/>
</dbReference>
<organism evidence="7 8">
    <name type="scientific">Labeo rohita</name>
    <name type="common">Indian major carp</name>
    <name type="synonym">Cyprinus rohita</name>
    <dbReference type="NCBI Taxonomy" id="84645"/>
    <lineage>
        <taxon>Eukaryota</taxon>
        <taxon>Metazoa</taxon>
        <taxon>Chordata</taxon>
        <taxon>Craniata</taxon>
        <taxon>Vertebrata</taxon>
        <taxon>Euteleostomi</taxon>
        <taxon>Actinopterygii</taxon>
        <taxon>Neopterygii</taxon>
        <taxon>Teleostei</taxon>
        <taxon>Ostariophysi</taxon>
        <taxon>Cypriniformes</taxon>
        <taxon>Cyprinidae</taxon>
        <taxon>Labeoninae</taxon>
        <taxon>Labeonini</taxon>
        <taxon>Labeo</taxon>
    </lineage>
</organism>
<dbReference type="GO" id="GO:0045095">
    <property type="term" value="C:keratin filament"/>
    <property type="evidence" value="ECO:0007669"/>
    <property type="project" value="InterPro"/>
</dbReference>
<dbReference type="SUPFAM" id="SSF64593">
    <property type="entry name" value="Intermediate filament protein, coiled coil region"/>
    <property type="match status" value="3"/>
</dbReference>
<name>A0A498ME38_LABRO</name>
<feature type="compositionally biased region" description="Polar residues" evidence="5">
    <location>
        <begin position="1"/>
        <end position="29"/>
    </location>
</feature>
<dbReference type="PROSITE" id="PS51842">
    <property type="entry name" value="IF_ROD_2"/>
    <property type="match status" value="1"/>
</dbReference>
<dbReference type="Pfam" id="PF16208">
    <property type="entry name" value="Keratin_2_head"/>
    <property type="match status" value="1"/>
</dbReference>
<dbReference type="GO" id="GO:0005615">
    <property type="term" value="C:extracellular space"/>
    <property type="evidence" value="ECO:0007669"/>
    <property type="project" value="TreeGrafter"/>
</dbReference>
<dbReference type="Pfam" id="PF00038">
    <property type="entry name" value="Filament"/>
    <property type="match status" value="2"/>
</dbReference>
<dbReference type="GO" id="GO:0045109">
    <property type="term" value="P:intermediate filament organization"/>
    <property type="evidence" value="ECO:0007669"/>
    <property type="project" value="TreeGrafter"/>
</dbReference>
<sequence length="373" mass="43353">MSASNNNFSSRSMGSNSRAGEQIPRQGNSYFGFGNMSPAAAPIRPVSVNTSLLNPVDLQLDPNLQAVKIQEKEEIKALNNRFATFIDKVRKLEQENKILETKWQLLQKESKPDSKLQPMLKSYITSLRAQLERVNKDREHLDAELRNAHAQVEEQKRRYEDEINNRNTAENEFVLLKKDVDATYLCKNDLEDKIAAILDDLKFFKSFYEQELHELQHDVKDMDVVVQMDNSRHLNMEKILEDFDLISSEAKKCNTELKDNKGAIADLTRQIARLQNEIDSAKVQRHHLEEQIQETERCGEEAVLDAKKQIKSLEDALQKNKQEMAKHIRDYQELMNVKLALDIEIATYKKLLEGEENRFRHIHEKKKFAMSEE</sequence>
<keyword evidence="1 3" id="KW-0403">Intermediate filament</keyword>
<reference evidence="7 8" key="1">
    <citation type="submission" date="2018-03" db="EMBL/GenBank/DDBJ databases">
        <title>Draft genome sequence of Rohu Carp (Labeo rohita).</title>
        <authorList>
            <person name="Das P."/>
            <person name="Kushwaha B."/>
            <person name="Joshi C.G."/>
            <person name="Kumar D."/>
            <person name="Nagpure N.S."/>
            <person name="Sahoo L."/>
            <person name="Das S.P."/>
            <person name="Bit A."/>
            <person name="Patnaik S."/>
            <person name="Meher P.K."/>
            <person name="Jayasankar P."/>
            <person name="Koringa P.G."/>
            <person name="Patel N.V."/>
            <person name="Hinsu A.T."/>
            <person name="Kumar R."/>
            <person name="Pandey M."/>
            <person name="Agarwal S."/>
            <person name="Srivastava S."/>
            <person name="Singh M."/>
            <person name="Iquebal M.A."/>
            <person name="Jaiswal S."/>
            <person name="Angadi U.B."/>
            <person name="Kumar N."/>
            <person name="Raza M."/>
            <person name="Shah T.M."/>
            <person name="Rai A."/>
            <person name="Jena J.K."/>
        </authorList>
    </citation>
    <scope>NUCLEOTIDE SEQUENCE [LARGE SCALE GENOMIC DNA]</scope>
    <source>
        <strain evidence="7">DASCIFA01</strain>
        <tissue evidence="7">Testis</tissue>
    </source>
</reference>
<feature type="region of interest" description="Disordered" evidence="5">
    <location>
        <begin position="1"/>
        <end position="30"/>
    </location>
</feature>
<dbReference type="InterPro" id="IPR018039">
    <property type="entry name" value="IF_conserved"/>
</dbReference>
<keyword evidence="2 4" id="KW-0175">Coiled coil</keyword>
<keyword evidence="8" id="KW-1185">Reference proteome</keyword>
<dbReference type="Gene3D" id="1.20.5.1160">
    <property type="entry name" value="Vasodilator-stimulated phosphoprotein"/>
    <property type="match status" value="1"/>
</dbReference>
<feature type="coiled-coil region" evidence="4">
    <location>
        <begin position="75"/>
        <end position="172"/>
    </location>
</feature>
<dbReference type="GO" id="GO:0031424">
    <property type="term" value="P:keratinization"/>
    <property type="evidence" value="ECO:0007669"/>
    <property type="project" value="TreeGrafter"/>
</dbReference>
<dbReference type="PANTHER" id="PTHR45616">
    <property type="entry name" value="GATA-TYPE DOMAIN-CONTAINING PROTEIN"/>
    <property type="match status" value="1"/>
</dbReference>
<dbReference type="PRINTS" id="PR01276">
    <property type="entry name" value="TYPE2KERATIN"/>
</dbReference>
<dbReference type="InterPro" id="IPR032444">
    <property type="entry name" value="Keratin_2_head"/>
</dbReference>
<dbReference type="FunFam" id="1.20.5.1160:FF:000001">
    <property type="entry name" value="Keratin type II"/>
    <property type="match status" value="1"/>
</dbReference>
<protein>
    <submittedName>
        <fullName evidence="7">Type II cytoskeletal 8-like protein</fullName>
    </submittedName>
</protein>
<dbReference type="Gene3D" id="1.20.5.170">
    <property type="match status" value="1"/>
</dbReference>
<accession>A0A498ME38</accession>
<evidence type="ECO:0000256" key="4">
    <source>
        <dbReference type="SAM" id="Coils"/>
    </source>
</evidence>
<evidence type="ECO:0000313" key="8">
    <source>
        <dbReference type="Proteomes" id="UP000290572"/>
    </source>
</evidence>
<evidence type="ECO:0000256" key="2">
    <source>
        <dbReference type="ARBA" id="ARBA00023054"/>
    </source>
</evidence>
<keyword evidence="9" id="KW-1267">Proteomics identification</keyword>
<comment type="similarity">
    <text evidence="3">Belongs to the intermediate filament family.</text>
</comment>
<dbReference type="Proteomes" id="UP000290572">
    <property type="component" value="Unassembled WGS sequence"/>
</dbReference>